<protein>
    <submittedName>
        <fullName evidence="1">Uncharacterized protein</fullName>
    </submittedName>
</protein>
<reference evidence="1" key="1">
    <citation type="journal article" date="2020" name="Nature">
        <title>Giant virus diversity and host interactions through global metagenomics.</title>
        <authorList>
            <person name="Schulz F."/>
            <person name="Roux S."/>
            <person name="Paez-Espino D."/>
            <person name="Jungbluth S."/>
            <person name="Walsh D.A."/>
            <person name="Denef V.J."/>
            <person name="McMahon K.D."/>
            <person name="Konstantinidis K.T."/>
            <person name="Eloe-Fadrosh E.A."/>
            <person name="Kyrpides N.C."/>
            <person name="Woyke T."/>
        </authorList>
    </citation>
    <scope>NUCLEOTIDE SEQUENCE</scope>
    <source>
        <strain evidence="1">GVMAG-S-1035118-87</strain>
    </source>
</reference>
<proteinExistence type="predicted"/>
<name>A0A6C0AI75_9ZZZZ</name>
<evidence type="ECO:0000313" key="1">
    <source>
        <dbReference type="EMBL" id="QHS79153.1"/>
    </source>
</evidence>
<accession>A0A6C0AI75</accession>
<dbReference type="AlphaFoldDB" id="A0A6C0AI75"/>
<sequence length="61" mass="7014">MDVQPTGIFQPNEHFAKPHLCKKCDPECVKKVTFADKITCHWPSIRGEELHQMFNALCLSD</sequence>
<dbReference type="EMBL" id="MN740626">
    <property type="protein sequence ID" value="QHS79153.1"/>
    <property type="molecule type" value="Genomic_DNA"/>
</dbReference>
<organism evidence="1">
    <name type="scientific">viral metagenome</name>
    <dbReference type="NCBI Taxonomy" id="1070528"/>
    <lineage>
        <taxon>unclassified sequences</taxon>
        <taxon>metagenomes</taxon>
        <taxon>organismal metagenomes</taxon>
    </lineage>
</organism>